<dbReference type="AlphaFoldDB" id="A0A6P0EZC4"/>
<comment type="caution">
    <text evidence="2">The sequence shown here is derived from an EMBL/GenBank/DDBJ whole genome shotgun (WGS) entry which is preliminary data.</text>
</comment>
<reference evidence="3 5" key="2">
    <citation type="submission" date="2020-02" db="EMBL/GenBank/DDBJ databases">
        <title>The WGS of Modestobacter muralis DSM 100205.</title>
        <authorList>
            <person name="Jiang Z."/>
        </authorList>
    </citation>
    <scope>NUCLEOTIDE SEQUENCE [LARGE SCALE GENOMIC DNA]</scope>
    <source>
        <strain evidence="3 5">DSM 100205</strain>
    </source>
</reference>
<protein>
    <submittedName>
        <fullName evidence="2">DUF1772 domain-containing protein</fullName>
    </submittedName>
</protein>
<gene>
    <name evidence="3" type="ORF">G3R41_19725</name>
    <name evidence="2" type="ORF">GCU67_19075</name>
</gene>
<proteinExistence type="predicted"/>
<dbReference type="Proteomes" id="UP000471152">
    <property type="component" value="Unassembled WGS sequence"/>
</dbReference>
<evidence type="ECO:0000313" key="2">
    <source>
        <dbReference type="EMBL" id="NEK96250.1"/>
    </source>
</evidence>
<keyword evidence="1" id="KW-1133">Transmembrane helix</keyword>
<accession>A0A6P0EZC4</accession>
<dbReference type="Proteomes" id="UP000468828">
    <property type="component" value="Unassembled WGS sequence"/>
</dbReference>
<feature type="transmembrane region" description="Helical" evidence="1">
    <location>
        <begin position="76"/>
        <end position="100"/>
    </location>
</feature>
<keyword evidence="1" id="KW-0472">Membrane</keyword>
<evidence type="ECO:0000313" key="4">
    <source>
        <dbReference type="Proteomes" id="UP000468828"/>
    </source>
</evidence>
<sequence length="142" mass="14541">MTSGLAVAHVLLVGGYAGFQWTVRVLVYPQFTAVPAAASAAYEASHSRRISRVVGPLFAGQLVTTAWLLLDRPHGVRAAGVVVSAACLAAVLLATALLAVPRHRQLAGGFDPAAYAGLLRADTLRVAAATVNVAASAWAVLG</sequence>
<evidence type="ECO:0000256" key="1">
    <source>
        <dbReference type="SAM" id="Phobius"/>
    </source>
</evidence>
<organism evidence="2 4">
    <name type="scientific">Modestobacter muralis</name>
    <dbReference type="NCBI Taxonomy" id="1608614"/>
    <lineage>
        <taxon>Bacteria</taxon>
        <taxon>Bacillati</taxon>
        <taxon>Actinomycetota</taxon>
        <taxon>Actinomycetes</taxon>
        <taxon>Geodermatophilales</taxon>
        <taxon>Geodermatophilaceae</taxon>
        <taxon>Modestobacter</taxon>
    </lineage>
</organism>
<name>A0A6P0EZC4_9ACTN</name>
<evidence type="ECO:0000313" key="3">
    <source>
        <dbReference type="EMBL" id="NEN53138.1"/>
    </source>
</evidence>
<dbReference type="RefSeq" id="WP_163612941.1">
    <property type="nucleotide sequence ID" value="NZ_JAAGWB010000060.1"/>
</dbReference>
<dbReference type="EMBL" id="JAAGWB010000060">
    <property type="protein sequence ID" value="NEN53138.1"/>
    <property type="molecule type" value="Genomic_DNA"/>
</dbReference>
<keyword evidence="4" id="KW-1185">Reference proteome</keyword>
<reference evidence="2 4" key="1">
    <citation type="submission" date="2020-01" db="EMBL/GenBank/DDBJ databases">
        <title>the WGS Modestobacter muralis CPCC 204518.</title>
        <authorList>
            <person name="Jiang Z."/>
        </authorList>
    </citation>
    <scope>NUCLEOTIDE SEQUENCE [LARGE SCALE GENOMIC DNA]</scope>
    <source>
        <strain evidence="2 4">DSM 100205</strain>
    </source>
</reference>
<evidence type="ECO:0000313" key="5">
    <source>
        <dbReference type="Proteomes" id="UP000471152"/>
    </source>
</evidence>
<keyword evidence="1" id="KW-0812">Transmembrane</keyword>
<dbReference type="EMBL" id="JAAGWH010000058">
    <property type="protein sequence ID" value="NEK96250.1"/>
    <property type="molecule type" value="Genomic_DNA"/>
</dbReference>